<evidence type="ECO:0000313" key="1">
    <source>
        <dbReference type="EMBL" id="CBY11400.1"/>
    </source>
</evidence>
<protein>
    <submittedName>
        <fullName evidence="1">Uncharacterized protein</fullName>
    </submittedName>
</protein>
<dbReference type="AlphaFoldDB" id="E4XNG2"/>
<proteinExistence type="predicted"/>
<evidence type="ECO:0000313" key="2">
    <source>
        <dbReference type="Proteomes" id="UP000001307"/>
    </source>
</evidence>
<accession>E4XNG2</accession>
<dbReference type="Proteomes" id="UP000001307">
    <property type="component" value="Unassembled WGS sequence"/>
</dbReference>
<gene>
    <name evidence="1" type="ORF">GSOID_T00015721001</name>
</gene>
<feature type="non-terminal residue" evidence="1">
    <location>
        <position position="1"/>
    </location>
</feature>
<name>E4XNG2_OIKDI</name>
<organism evidence="1">
    <name type="scientific">Oikopleura dioica</name>
    <name type="common">Tunicate</name>
    <dbReference type="NCBI Taxonomy" id="34765"/>
    <lineage>
        <taxon>Eukaryota</taxon>
        <taxon>Metazoa</taxon>
        <taxon>Chordata</taxon>
        <taxon>Tunicata</taxon>
        <taxon>Appendicularia</taxon>
        <taxon>Copelata</taxon>
        <taxon>Oikopleuridae</taxon>
        <taxon>Oikopleura</taxon>
    </lineage>
</organism>
<sequence length="43" mass="4995">QRSFYRRFNRFCSCPAGGKSNRSICLFVISLRGLFSNACWEIC</sequence>
<dbReference type="EMBL" id="FN653084">
    <property type="protein sequence ID" value="CBY11400.1"/>
    <property type="molecule type" value="Genomic_DNA"/>
</dbReference>
<keyword evidence="2" id="KW-1185">Reference proteome</keyword>
<reference evidence="1" key="1">
    <citation type="journal article" date="2010" name="Science">
        <title>Plasticity of animal genome architecture unmasked by rapid evolution of a pelagic tunicate.</title>
        <authorList>
            <person name="Denoeud F."/>
            <person name="Henriet S."/>
            <person name="Mungpakdee S."/>
            <person name="Aury J.M."/>
            <person name="Da Silva C."/>
            <person name="Brinkmann H."/>
            <person name="Mikhaleva J."/>
            <person name="Olsen L.C."/>
            <person name="Jubin C."/>
            <person name="Canestro C."/>
            <person name="Bouquet J.M."/>
            <person name="Danks G."/>
            <person name="Poulain J."/>
            <person name="Campsteijn C."/>
            <person name="Adamski M."/>
            <person name="Cross I."/>
            <person name="Yadetie F."/>
            <person name="Muffato M."/>
            <person name="Louis A."/>
            <person name="Butcher S."/>
            <person name="Tsagkogeorga G."/>
            <person name="Konrad A."/>
            <person name="Singh S."/>
            <person name="Jensen M.F."/>
            <person name="Cong E.H."/>
            <person name="Eikeseth-Otteraa H."/>
            <person name="Noel B."/>
            <person name="Anthouard V."/>
            <person name="Porcel B.M."/>
            <person name="Kachouri-Lafond R."/>
            <person name="Nishino A."/>
            <person name="Ugolini M."/>
            <person name="Chourrout P."/>
            <person name="Nishida H."/>
            <person name="Aasland R."/>
            <person name="Huzurbazar S."/>
            <person name="Westhof E."/>
            <person name="Delsuc F."/>
            <person name="Lehrach H."/>
            <person name="Reinhardt R."/>
            <person name="Weissenbach J."/>
            <person name="Roy S.W."/>
            <person name="Artiguenave F."/>
            <person name="Postlethwait J.H."/>
            <person name="Manak J.R."/>
            <person name="Thompson E.M."/>
            <person name="Jaillon O."/>
            <person name="Du Pasquier L."/>
            <person name="Boudinot P."/>
            <person name="Liberles D.A."/>
            <person name="Volff J.N."/>
            <person name="Philippe H."/>
            <person name="Lenhard B."/>
            <person name="Roest Crollius H."/>
            <person name="Wincker P."/>
            <person name="Chourrout D."/>
        </authorList>
    </citation>
    <scope>NUCLEOTIDE SEQUENCE [LARGE SCALE GENOMIC DNA]</scope>
</reference>
<dbReference type="InParanoid" id="E4XNG2"/>